<dbReference type="RefSeq" id="WP_202676749.1">
    <property type="nucleotide sequence ID" value="NZ_CP068595.1"/>
</dbReference>
<dbReference type="Proteomes" id="UP000595841">
    <property type="component" value="Chromosome"/>
</dbReference>
<dbReference type="GO" id="GO:0005886">
    <property type="term" value="C:plasma membrane"/>
    <property type="evidence" value="ECO:0007669"/>
    <property type="project" value="UniProtKB-SubCell"/>
</dbReference>
<keyword evidence="1" id="KW-0812">Transmembrane</keyword>
<dbReference type="AlphaFoldDB" id="A0A974PBH6"/>
<evidence type="ECO:0000259" key="2">
    <source>
        <dbReference type="Pfam" id="PF12911"/>
    </source>
</evidence>
<keyword evidence="4" id="KW-1185">Reference proteome</keyword>
<feature type="domain" description="Oligopeptide transport permease C-like N-terminal" evidence="2">
    <location>
        <begin position="14"/>
        <end position="43"/>
    </location>
</feature>
<keyword evidence="1" id="KW-1133">Transmembrane helix</keyword>
<feature type="transmembrane region" description="Helical" evidence="1">
    <location>
        <begin position="24"/>
        <end position="42"/>
    </location>
</feature>
<name>A0A974PBH6_9BACL</name>
<proteinExistence type="predicted"/>
<evidence type="ECO:0000313" key="4">
    <source>
        <dbReference type="Proteomes" id="UP000595841"/>
    </source>
</evidence>
<dbReference type="EMBL" id="CP068595">
    <property type="protein sequence ID" value="QQZ60766.1"/>
    <property type="molecule type" value="Genomic_DNA"/>
</dbReference>
<dbReference type="Pfam" id="PF12911">
    <property type="entry name" value="OppC_N"/>
    <property type="match status" value="1"/>
</dbReference>
<reference evidence="3 4" key="1">
    <citation type="submission" date="2021-01" db="EMBL/GenBank/DDBJ databases">
        <title>Whole genome sequence of Paenibacillus sonchi LMG 24727 for comparative genomics.</title>
        <authorList>
            <person name="Lee G."/>
            <person name="Kim M.-J."/>
            <person name="Lim K."/>
            <person name="Shin J.-H."/>
        </authorList>
    </citation>
    <scope>NUCLEOTIDE SEQUENCE [LARGE SCALE GENOMIC DNA]</scope>
    <source>
        <strain evidence="3 4">LMG 24727</strain>
    </source>
</reference>
<dbReference type="KEGG" id="pson:JI735_30655"/>
<evidence type="ECO:0000256" key="1">
    <source>
        <dbReference type="SAM" id="Phobius"/>
    </source>
</evidence>
<keyword evidence="1" id="KW-0472">Membrane</keyword>
<organism evidence="3 4">
    <name type="scientific">Paenibacillus sonchi</name>
    <dbReference type="NCBI Taxonomy" id="373687"/>
    <lineage>
        <taxon>Bacteria</taxon>
        <taxon>Bacillati</taxon>
        <taxon>Bacillota</taxon>
        <taxon>Bacilli</taxon>
        <taxon>Bacillales</taxon>
        <taxon>Paenibacillaceae</taxon>
        <taxon>Paenibacillus</taxon>
        <taxon>Paenibacillus sonchi group</taxon>
    </lineage>
</organism>
<dbReference type="InterPro" id="IPR025966">
    <property type="entry name" value="OppC_N"/>
</dbReference>
<sequence>MVKANSRKRTVFINFMKRYCHNKLAIAGLVSIVLIGLLVAFLPRSCNMPKTKSTRSPSAQLPAAAISWGRMMLDGMF</sequence>
<accession>A0A974PBH6</accession>
<gene>
    <name evidence="3" type="ORF">JI735_30655</name>
</gene>
<protein>
    <recommendedName>
        <fullName evidence="2">Oligopeptide transport permease C-like N-terminal domain-containing protein</fullName>
    </recommendedName>
</protein>
<evidence type="ECO:0000313" key="3">
    <source>
        <dbReference type="EMBL" id="QQZ60766.1"/>
    </source>
</evidence>